<keyword evidence="6 7" id="KW-0349">Heme</keyword>
<keyword evidence="4" id="KW-1133">Transmembrane helix</keyword>
<dbReference type="EMBL" id="JBAMMX010000008">
    <property type="protein sequence ID" value="KAK6934196.1"/>
    <property type="molecule type" value="Genomic_DNA"/>
</dbReference>
<dbReference type="InterPro" id="IPR017972">
    <property type="entry name" value="Cyt_P450_CS"/>
</dbReference>
<dbReference type="AlphaFoldDB" id="A0AAN8VR11"/>
<dbReference type="Pfam" id="PF00067">
    <property type="entry name" value="p450"/>
    <property type="match status" value="2"/>
</dbReference>
<dbReference type="GO" id="GO:0010241">
    <property type="term" value="P:ent-kaurene oxidation to kaurenoic acid"/>
    <property type="evidence" value="ECO:0007669"/>
    <property type="project" value="InterPro"/>
</dbReference>
<evidence type="ECO:0000313" key="9">
    <source>
        <dbReference type="Proteomes" id="UP001370490"/>
    </source>
</evidence>
<keyword evidence="3" id="KW-0812">Transmembrane</keyword>
<feature type="binding site" description="axial binding residue" evidence="6">
    <location>
        <position position="555"/>
    </location>
    <ligand>
        <name>heme</name>
        <dbReference type="ChEBI" id="CHEBI:30413"/>
    </ligand>
    <ligandPart>
        <name>Fe</name>
        <dbReference type="ChEBI" id="CHEBI:18248"/>
    </ligandPart>
</feature>
<dbReference type="InterPro" id="IPR002401">
    <property type="entry name" value="Cyt_P450_E_grp-I"/>
</dbReference>
<dbReference type="GO" id="GO:0009686">
    <property type="term" value="P:gibberellin biosynthetic process"/>
    <property type="evidence" value="ECO:0007669"/>
    <property type="project" value="InterPro"/>
</dbReference>
<comment type="cofactor">
    <cofactor evidence="6">
        <name>heme</name>
        <dbReference type="ChEBI" id="CHEBI:30413"/>
    </cofactor>
</comment>
<dbReference type="GO" id="GO:0009707">
    <property type="term" value="C:chloroplast outer membrane"/>
    <property type="evidence" value="ECO:0007669"/>
    <property type="project" value="TreeGrafter"/>
</dbReference>
<organism evidence="8 9">
    <name type="scientific">Dillenia turbinata</name>
    <dbReference type="NCBI Taxonomy" id="194707"/>
    <lineage>
        <taxon>Eukaryota</taxon>
        <taxon>Viridiplantae</taxon>
        <taxon>Streptophyta</taxon>
        <taxon>Embryophyta</taxon>
        <taxon>Tracheophyta</taxon>
        <taxon>Spermatophyta</taxon>
        <taxon>Magnoliopsida</taxon>
        <taxon>eudicotyledons</taxon>
        <taxon>Gunneridae</taxon>
        <taxon>Pentapetalae</taxon>
        <taxon>Dilleniales</taxon>
        <taxon>Dilleniaceae</taxon>
        <taxon>Dillenia</taxon>
    </lineage>
</organism>
<evidence type="ECO:0000256" key="2">
    <source>
        <dbReference type="ARBA" id="ARBA00010617"/>
    </source>
</evidence>
<dbReference type="GO" id="GO:0020037">
    <property type="term" value="F:heme binding"/>
    <property type="evidence" value="ECO:0007669"/>
    <property type="project" value="InterPro"/>
</dbReference>
<protein>
    <submittedName>
        <fullName evidence="8">Cytochrome P450</fullName>
    </submittedName>
</protein>
<evidence type="ECO:0000256" key="4">
    <source>
        <dbReference type="ARBA" id="ARBA00022989"/>
    </source>
</evidence>
<accession>A0AAN8VR11</accession>
<evidence type="ECO:0000256" key="5">
    <source>
        <dbReference type="ARBA" id="ARBA00023136"/>
    </source>
</evidence>
<keyword evidence="6 7" id="KW-0479">Metal-binding</keyword>
<keyword evidence="7" id="KW-0503">Monooxygenase</keyword>
<dbReference type="SUPFAM" id="SSF48264">
    <property type="entry name" value="Cytochrome P450"/>
    <property type="match status" value="2"/>
</dbReference>
<reference evidence="8 9" key="1">
    <citation type="submission" date="2023-12" db="EMBL/GenBank/DDBJ databases">
        <title>A high-quality genome assembly for Dillenia turbinata (Dilleniales).</title>
        <authorList>
            <person name="Chanderbali A."/>
        </authorList>
    </citation>
    <scope>NUCLEOTIDE SEQUENCE [LARGE SCALE GENOMIC DNA]</scope>
    <source>
        <strain evidence="8">LSX21</strain>
        <tissue evidence="8">Leaf</tissue>
    </source>
</reference>
<dbReference type="InterPro" id="IPR044225">
    <property type="entry name" value="KO_chloroplastic"/>
</dbReference>
<gene>
    <name evidence="8" type="ORF">RJ641_034351</name>
</gene>
<evidence type="ECO:0000256" key="3">
    <source>
        <dbReference type="ARBA" id="ARBA00022692"/>
    </source>
</evidence>
<dbReference type="GO" id="GO:0005783">
    <property type="term" value="C:endoplasmic reticulum"/>
    <property type="evidence" value="ECO:0007669"/>
    <property type="project" value="TreeGrafter"/>
</dbReference>
<dbReference type="GO" id="GO:0005506">
    <property type="term" value="F:iron ion binding"/>
    <property type="evidence" value="ECO:0007669"/>
    <property type="project" value="InterPro"/>
</dbReference>
<name>A0AAN8VR11_9MAGN</name>
<comment type="similarity">
    <text evidence="2 7">Belongs to the cytochrome P450 family.</text>
</comment>
<dbReference type="Proteomes" id="UP001370490">
    <property type="component" value="Unassembled WGS sequence"/>
</dbReference>
<dbReference type="GO" id="GO:0016709">
    <property type="term" value="F:oxidoreductase activity, acting on paired donors, with incorporation or reduction of molecular oxygen, NAD(P)H as one donor, and incorporation of one atom of oxygen"/>
    <property type="evidence" value="ECO:0007669"/>
    <property type="project" value="TreeGrafter"/>
</dbReference>
<keyword evidence="5" id="KW-0472">Membrane</keyword>
<dbReference type="InterPro" id="IPR036396">
    <property type="entry name" value="Cyt_P450_sf"/>
</dbReference>
<dbReference type="Gene3D" id="1.10.630.10">
    <property type="entry name" value="Cytochrome P450"/>
    <property type="match status" value="2"/>
</dbReference>
<evidence type="ECO:0000256" key="1">
    <source>
        <dbReference type="ARBA" id="ARBA00004167"/>
    </source>
</evidence>
<keyword evidence="7" id="KW-0560">Oxidoreductase</keyword>
<evidence type="ECO:0000313" key="8">
    <source>
        <dbReference type="EMBL" id="KAK6934196.1"/>
    </source>
</evidence>
<comment type="subcellular location">
    <subcellularLocation>
        <location evidence="1">Membrane</location>
        <topology evidence="1">Single-pass membrane protein</topology>
    </subcellularLocation>
</comment>
<dbReference type="GO" id="GO:0052615">
    <property type="term" value="F:ent-kaurene oxidase activity"/>
    <property type="evidence" value="ECO:0007669"/>
    <property type="project" value="InterPro"/>
</dbReference>
<dbReference type="PANTHER" id="PTHR47283:SF1">
    <property type="entry name" value="ENT-KAURENE OXIDASE, CHLOROPLASTIC"/>
    <property type="match status" value="1"/>
</dbReference>
<dbReference type="InterPro" id="IPR001128">
    <property type="entry name" value="Cyt_P450"/>
</dbReference>
<dbReference type="PANTHER" id="PTHR47283">
    <property type="entry name" value="ENT-KAURENE OXIDASE, CHLOROPLASTIC"/>
    <property type="match status" value="1"/>
</dbReference>
<dbReference type="PROSITE" id="PS00086">
    <property type="entry name" value="CYTOCHROME_P450"/>
    <property type="match status" value="1"/>
</dbReference>
<keyword evidence="9" id="KW-1185">Reference proteome</keyword>
<evidence type="ECO:0000256" key="6">
    <source>
        <dbReference type="PIRSR" id="PIRSR602401-1"/>
    </source>
</evidence>
<evidence type="ECO:0000256" key="7">
    <source>
        <dbReference type="RuleBase" id="RU000461"/>
    </source>
</evidence>
<proteinExistence type="inferred from homology"/>
<comment type="caution">
    <text evidence="8">The sequence shown here is derived from an EMBL/GenBank/DDBJ whole genome shotgun (WGS) entry which is preliminary data.</text>
</comment>
<dbReference type="PRINTS" id="PR00463">
    <property type="entry name" value="EP450I"/>
</dbReference>
<sequence length="609" mass="69934">MDLIGDYDNMMTLAIAAEEECFLDYLLEEGKWLTEEQLQVLLWEPIFESSDTTFVTTEWAMYEIAKDPIRQEILYKEITKVCGSNTFSEDMLSQIPYLTAIFHETLRKHNPVPVVPPRYVDEDTQLGGYHISAGTEKRVSSQYPTPPVVPGLPVIGNLLQLKEKKPYKTFTKWAEIYGPIYSIKTGANTVVVLNNSQLAKEAMVTKYSSMSSRKLSKALKIISHDKSVVAVSNYDDFHKTVKRFLINGLLGANAQKRLRHIRDTMFENCINHFQAHVKNQPGGLMNFREIFRSQLFGLAMKQAVGRDPEKLNVPELGGILTKEELLEILVLAPMAGLIEVDWRDFFPYLRWIPNQKFEEKINRIAFRRAAVVKALINEHMNHIRLEEEEKCFLDHLLEEGKWLPEEQLQVLLWEPIFESSDTTLVTTEWAMYEIAKDPIRQEILYKEITKVCGSDTISEDMLSQIPYLTAIFHETLRKHNPVPVVPPRYVHEDTQLGGYHISAGTEVAINLYGCNMDKNVWERPEEWLPERFLNEKYDPVDLFKTMAFGGGKRICAGALQAITIACTSIGRFVQEFEWKLEDGDDENVGTLGLSSLKQHPLQVTIKRRK</sequence>
<keyword evidence="6 7" id="KW-0408">Iron</keyword>